<dbReference type="Pfam" id="PF18013">
    <property type="entry name" value="Phage_lysozyme2"/>
    <property type="match status" value="1"/>
</dbReference>
<feature type="region of interest" description="Disordered" evidence="1">
    <location>
        <begin position="544"/>
        <end position="650"/>
    </location>
</feature>
<reference evidence="3" key="1">
    <citation type="submission" date="2013-04" db="EMBL/GenBank/DDBJ databases">
        <title>The genome sequencing project of 58 acetic acid bacteria.</title>
        <authorList>
            <person name="Okamoto-Kainuma A."/>
            <person name="Ishikawa M."/>
            <person name="Umino S."/>
            <person name="Koizumi Y."/>
            <person name="Shiwa Y."/>
            <person name="Yoshikawa H."/>
            <person name="Matsutani M."/>
            <person name="Matsushita K."/>
        </authorList>
    </citation>
    <scope>NUCLEOTIDE SEQUENCE</scope>
    <source>
        <strain evidence="3">DSM 15669</strain>
    </source>
</reference>
<evidence type="ECO:0000256" key="1">
    <source>
        <dbReference type="SAM" id="MobiDB-lite"/>
    </source>
</evidence>
<dbReference type="Proteomes" id="UP001062901">
    <property type="component" value="Unassembled WGS sequence"/>
</dbReference>
<sequence>MGRQLGITSQLIGVSPGRLQAMGNAAKLAGGSAEGMQSTLQQLANTSFNARTGLDPAALAQFQMFHISAKELEHDAPDQLFGRVSSQLRKLKTPLERARAAQSLFGSGASGVIPVLLQSGQAWQKNINLARRYGVMNEGGVEAANRLASSQDRLELSVQGFGNTLAQTVEPVLSPIITQMADWIAANRQWIATKITGYVKDLVDWFKDGGWDRITKWAGDFVTKSNDLAQSLGGWKNAATIAAGALAGLFSAPVLASLMAGSGVLVGILGALEGIAAIGVMNYKPNASDKRYEEEKRKDDDKTALKKHYLKRTGAWTNWNFDEGKERSIIQQEKATQNAQSPSTNEDRLSHNAIIGAGENFYSPSADEGKPLTNRPYDAQESYDSHIYASLHRKVDGTNKNALAIQRSLHQHGFANTAIAGILANFSQESNLDPSAHNRSHAGIAQWDKGRQAEFQKRYGHPMTSGSVDEQVDFFTRDLAKYPKIQKDIMGAKSPEEAGFAMGRRYEIPGVTDATLRPDVNARAHVAGEWAQALKSVTSSLSHPAAPAMNAIPPKPSAPALVMEPPQPKGPPLSVARPPDHQADLTKDEGHNAQTRSGNMGADPSSKVVIDINHLNPPPGTRIKLSENSPNISLGSLRTHRSMSPDAPSL</sequence>
<gene>
    <name evidence="3" type="ORF">AA15669_1616</name>
</gene>
<comment type="caution">
    <text evidence="3">The sequence shown here is derived from an EMBL/GenBank/DDBJ whole genome shotgun (WGS) entry which is preliminary data.</text>
</comment>
<evidence type="ECO:0000313" key="4">
    <source>
        <dbReference type="Proteomes" id="UP001062901"/>
    </source>
</evidence>
<dbReference type="Gene3D" id="1.10.530.10">
    <property type="match status" value="1"/>
</dbReference>
<feature type="domain" description="Phage tail lysozyme" evidence="2">
    <location>
        <begin position="400"/>
        <end position="533"/>
    </location>
</feature>
<proteinExistence type="predicted"/>
<feature type="compositionally biased region" description="Basic and acidic residues" evidence="1">
    <location>
        <begin position="578"/>
        <end position="591"/>
    </location>
</feature>
<dbReference type="EMBL" id="BAQD01000061">
    <property type="protein sequence ID" value="GBQ08007.1"/>
    <property type="molecule type" value="Genomic_DNA"/>
</dbReference>
<evidence type="ECO:0000313" key="3">
    <source>
        <dbReference type="EMBL" id="GBQ08007.1"/>
    </source>
</evidence>
<feature type="compositionally biased region" description="Polar residues" evidence="1">
    <location>
        <begin position="626"/>
        <end position="636"/>
    </location>
</feature>
<keyword evidence="4" id="KW-1185">Reference proteome</keyword>
<accession>A0ABQ0P088</accession>
<organism evidence="3 4">
    <name type="scientific">Saccharibacter floricola DSM 15669</name>
    <dbReference type="NCBI Taxonomy" id="1123227"/>
    <lineage>
        <taxon>Bacteria</taxon>
        <taxon>Pseudomonadati</taxon>
        <taxon>Pseudomonadota</taxon>
        <taxon>Alphaproteobacteria</taxon>
        <taxon>Acetobacterales</taxon>
        <taxon>Acetobacteraceae</taxon>
        <taxon>Saccharibacter</taxon>
    </lineage>
</organism>
<name>A0ABQ0P088_9PROT</name>
<evidence type="ECO:0000259" key="2">
    <source>
        <dbReference type="Pfam" id="PF18013"/>
    </source>
</evidence>
<dbReference type="InterPro" id="IPR041219">
    <property type="entry name" value="Phage_lysozyme2"/>
</dbReference>
<protein>
    <recommendedName>
        <fullName evidence="2">Phage tail lysozyme domain-containing protein</fullName>
    </recommendedName>
</protein>